<dbReference type="AlphaFoldDB" id="A0A5N7AQK3"/>
<reference evidence="2 3" key="1">
    <citation type="submission" date="2019-04" db="EMBL/GenBank/DDBJ databases">
        <title>Friends and foes A comparative genomics studyof 23 Aspergillus species from section Flavi.</title>
        <authorList>
            <consortium name="DOE Joint Genome Institute"/>
            <person name="Kjaerbolling I."/>
            <person name="Vesth T."/>
            <person name="Frisvad J.C."/>
            <person name="Nybo J.L."/>
            <person name="Theobald S."/>
            <person name="Kildgaard S."/>
            <person name="Isbrandt T."/>
            <person name="Kuo A."/>
            <person name="Sato A."/>
            <person name="Lyhne E.K."/>
            <person name="Kogle M.E."/>
            <person name="Wiebenga A."/>
            <person name="Kun R.S."/>
            <person name="Lubbers R.J."/>
            <person name="Makela M.R."/>
            <person name="Barry K."/>
            <person name="Chovatia M."/>
            <person name="Clum A."/>
            <person name="Daum C."/>
            <person name="Haridas S."/>
            <person name="He G."/>
            <person name="LaButti K."/>
            <person name="Lipzen A."/>
            <person name="Mondo S."/>
            <person name="Riley R."/>
            <person name="Salamov A."/>
            <person name="Simmons B.A."/>
            <person name="Magnuson J.K."/>
            <person name="Henrissat B."/>
            <person name="Mortensen U.H."/>
            <person name="Larsen T.O."/>
            <person name="Devries R.P."/>
            <person name="Grigoriev I.V."/>
            <person name="Machida M."/>
            <person name="Baker S.E."/>
            <person name="Andersen M.R."/>
        </authorList>
    </citation>
    <scope>NUCLEOTIDE SEQUENCE [LARGE SCALE GENOMIC DNA]</scope>
    <source>
        <strain evidence="2 3">IBT 29228</strain>
    </source>
</reference>
<evidence type="ECO:0000256" key="1">
    <source>
        <dbReference type="SAM" id="Phobius"/>
    </source>
</evidence>
<feature type="transmembrane region" description="Helical" evidence="1">
    <location>
        <begin position="33"/>
        <end position="50"/>
    </location>
</feature>
<accession>A0A5N7AQK3</accession>
<name>A0A5N7AQK3_9EURO</name>
<organism evidence="2 3">
    <name type="scientific">Aspergillus bertholletiae</name>
    <dbReference type="NCBI Taxonomy" id="1226010"/>
    <lineage>
        <taxon>Eukaryota</taxon>
        <taxon>Fungi</taxon>
        <taxon>Dikarya</taxon>
        <taxon>Ascomycota</taxon>
        <taxon>Pezizomycotina</taxon>
        <taxon>Eurotiomycetes</taxon>
        <taxon>Eurotiomycetidae</taxon>
        <taxon>Eurotiales</taxon>
        <taxon>Aspergillaceae</taxon>
        <taxon>Aspergillus</taxon>
        <taxon>Aspergillus subgen. Circumdati</taxon>
    </lineage>
</organism>
<keyword evidence="3" id="KW-1185">Reference proteome</keyword>
<keyword evidence="1" id="KW-0812">Transmembrane</keyword>
<protein>
    <submittedName>
        <fullName evidence="2">Uncharacterized protein</fullName>
    </submittedName>
</protein>
<proteinExistence type="predicted"/>
<evidence type="ECO:0000313" key="3">
    <source>
        <dbReference type="Proteomes" id="UP000326198"/>
    </source>
</evidence>
<dbReference type="Proteomes" id="UP000326198">
    <property type="component" value="Unassembled WGS sequence"/>
</dbReference>
<keyword evidence="1" id="KW-0472">Membrane</keyword>
<keyword evidence="1" id="KW-1133">Transmembrane helix</keyword>
<evidence type="ECO:0000313" key="2">
    <source>
        <dbReference type="EMBL" id="KAE8371586.1"/>
    </source>
</evidence>
<dbReference type="EMBL" id="ML736413">
    <property type="protein sequence ID" value="KAE8371586.1"/>
    <property type="molecule type" value="Genomic_DNA"/>
</dbReference>
<sequence>MCRWWSSHSIYISLANFPEVYPWSQGDQLGKRATFLDFIGLDFVLFYLFIHFI</sequence>
<gene>
    <name evidence="2" type="ORF">BDV26DRAFT_275784</name>
</gene>